<dbReference type="NCBIfam" id="TIGR02532">
    <property type="entry name" value="IV_pilin_GFxxxE"/>
    <property type="match status" value="1"/>
</dbReference>
<keyword evidence="3" id="KW-1185">Reference proteome</keyword>
<dbReference type="SUPFAM" id="SSF54523">
    <property type="entry name" value="Pili subunits"/>
    <property type="match status" value="1"/>
</dbReference>
<organism evidence="2 3">
    <name type="scientific">Marinobacter adhaerens</name>
    <dbReference type="NCBI Taxonomy" id="1033846"/>
    <lineage>
        <taxon>Bacteria</taxon>
        <taxon>Pseudomonadati</taxon>
        <taxon>Pseudomonadota</taxon>
        <taxon>Gammaproteobacteria</taxon>
        <taxon>Pseudomonadales</taxon>
        <taxon>Marinobacteraceae</taxon>
        <taxon>Marinobacter</taxon>
    </lineage>
</organism>
<evidence type="ECO:0000313" key="3">
    <source>
        <dbReference type="Proteomes" id="UP000683442"/>
    </source>
</evidence>
<keyword evidence="1" id="KW-0812">Transmembrane</keyword>
<proteinExistence type="predicted"/>
<dbReference type="Proteomes" id="UP000683442">
    <property type="component" value="Chromosome"/>
</dbReference>
<dbReference type="Gene3D" id="3.30.700.10">
    <property type="entry name" value="Glycoprotein, Type 4 Pilin"/>
    <property type="match status" value="1"/>
</dbReference>
<keyword evidence="1" id="KW-1133">Transmembrane helix</keyword>
<dbReference type="InterPro" id="IPR012902">
    <property type="entry name" value="N_methyl_site"/>
</dbReference>
<gene>
    <name evidence="2" type="ORF">KQ249_17805</name>
</gene>
<name>A0ABX8IGB2_9GAMM</name>
<evidence type="ECO:0000256" key="1">
    <source>
        <dbReference type="SAM" id="Phobius"/>
    </source>
</evidence>
<dbReference type="InterPro" id="IPR045584">
    <property type="entry name" value="Pilin-like"/>
</dbReference>
<dbReference type="GeneID" id="78561939"/>
<accession>A0ABX8IGB2</accession>
<protein>
    <submittedName>
        <fullName evidence="2">Prepilin-type N-terminal cleavage/methylation domain-containing protein</fullName>
    </submittedName>
</protein>
<dbReference type="RefSeq" id="WP_014578008.1">
    <property type="nucleotide sequence ID" value="NZ_CP076686.1"/>
</dbReference>
<reference evidence="2 3" key="1">
    <citation type="submission" date="2021-06" db="EMBL/GenBank/DDBJ databases">
        <title>Microbial metabolic specificity influences pelagic lipid remineralization.</title>
        <authorList>
            <person name="Behrendt L."/>
            <person name="Hunter J.E."/>
            <person name="Alcolombri U."/>
            <person name="Smriga S."/>
            <person name="Mincer T."/>
            <person name="Lowenstein D.P."/>
            <person name="Peaudecerf F.J."/>
            <person name="Fernandez V.I."/>
            <person name="Fredricks H."/>
            <person name="Almblad H."/>
            <person name="Harrison J.J."/>
            <person name="Stocker R."/>
            <person name="Van Mooy B.A.S."/>
        </authorList>
    </citation>
    <scope>NUCLEOTIDE SEQUENCE [LARGE SCALE GENOMIC DNA]</scope>
    <source>
        <strain evidence="2 3">HP15-B</strain>
    </source>
</reference>
<evidence type="ECO:0000313" key="2">
    <source>
        <dbReference type="EMBL" id="QWV12505.1"/>
    </source>
</evidence>
<dbReference type="Pfam" id="PF07963">
    <property type="entry name" value="N_methyl"/>
    <property type="match status" value="1"/>
</dbReference>
<dbReference type="EMBL" id="CP076686">
    <property type="protein sequence ID" value="QWV12505.1"/>
    <property type="molecule type" value="Genomic_DNA"/>
</dbReference>
<keyword evidence="1" id="KW-0472">Membrane</keyword>
<feature type="transmembrane region" description="Helical" evidence="1">
    <location>
        <begin position="16"/>
        <end position="37"/>
    </location>
</feature>
<sequence>MAIATRPEKQPNADGFTLIELVLVVVILGVLAAFALPRFSDLSTDARLAALDSLEGTMKSTIGIVRSKAYAQGLSPAASNPGGIQTNYVIETEAGRSEVDWRNLCPESRAEADDTLTMLDYISVDANDSSLETFVDNQYTRVGFSLPAGSGAGPGCYVEYDSFGDPECTVTQITSEC</sequence>